<dbReference type="Gene3D" id="2.130.10.10">
    <property type="entry name" value="YVTN repeat-like/Quinoprotein amine dehydrogenase"/>
    <property type="match status" value="1"/>
</dbReference>
<evidence type="ECO:0000313" key="4">
    <source>
        <dbReference type="EMBL" id="CDG68546.1"/>
    </source>
</evidence>
<dbReference type="KEGG" id="hmg:100207519"/>
<sequence>MAASAAVKAQHSSEVKTQFCTKEGCYKSLKFSDYSRPARLANNASNNIPVKLSFVTLKGVPEGDCEDKIAFNVGRDMYFYNFRGTKKAPDLNEPIDRRAYKGPQPTCHDINMITRTPTSIELIIGFTAGQIQLVDPLKRECRKCFNDERLIEKGAVTCVKWVPGSESKFLVSYNNPNIYMYDKNLPSIDIEPQLQMIKKGSGYVVNIMKNKPECNPLCRWSVGLGGINEICFSPDCKHLAVVSQDGYLRVFDFEKQELISSMRSYFGGVLCVCWSPDGRYIVTGGEDDLITVWSCHEQQVIARGEGHRSWVNVVSFDAYTTQVKEQMSLNSDDEDYPKNSCNHINNVRKNETIVSYRVGSVGDDTQLLLWDISEDILKPERIRTRSNRGSTLATIQPVLSYSSQTMKVGNHTKNFKNPLVDSQTTNKYTTYKRHNSQPDPPKLTIDRDDLILGSKICPRMNECKKIEPLLAKKIAYDRLSALVFREDCIVTGTYDGYVHVWARPNGADALDVGTLIQ</sequence>
<dbReference type="Pfam" id="PF00400">
    <property type="entry name" value="WD40"/>
    <property type="match status" value="2"/>
</dbReference>
<evidence type="ECO:0000256" key="2">
    <source>
        <dbReference type="ARBA" id="ARBA00022737"/>
    </source>
</evidence>
<dbReference type="InterPro" id="IPR036322">
    <property type="entry name" value="WD40_repeat_dom_sf"/>
</dbReference>
<keyword evidence="1 3" id="KW-0853">WD repeat</keyword>
<reference evidence="4" key="1">
    <citation type="journal article" date="2013" name="Genome Biol. Evol.">
        <title>Punctuated emergences of genetic and phenotypic innovations in eumetazoan, bilaterian, euteleostome, and hominidae ancestors.</title>
        <authorList>
            <person name="Wenger Y."/>
            <person name="Galliot B."/>
        </authorList>
    </citation>
    <scope>NUCLEOTIDE SEQUENCE</scope>
    <source>
        <tissue evidence="4">Whole animals</tissue>
    </source>
</reference>
<organism evidence="4">
    <name type="scientific">Hydra vulgaris</name>
    <name type="common">Hydra</name>
    <name type="synonym">Hydra attenuata</name>
    <dbReference type="NCBI Taxonomy" id="6087"/>
    <lineage>
        <taxon>Eukaryota</taxon>
        <taxon>Metazoa</taxon>
        <taxon>Cnidaria</taxon>
        <taxon>Hydrozoa</taxon>
        <taxon>Hydroidolina</taxon>
        <taxon>Anthoathecata</taxon>
        <taxon>Aplanulata</taxon>
        <taxon>Hydridae</taxon>
        <taxon>Hydra</taxon>
    </lineage>
</organism>
<dbReference type="PROSITE" id="PS50082">
    <property type="entry name" value="WD_REPEATS_2"/>
    <property type="match status" value="1"/>
</dbReference>
<accession>T2M917</accession>
<dbReference type="PANTHER" id="PTHR14107">
    <property type="entry name" value="WD REPEAT PROTEIN"/>
    <property type="match status" value="1"/>
</dbReference>
<dbReference type="OrthoDB" id="3367at2759"/>
<keyword evidence="2" id="KW-0677">Repeat</keyword>
<dbReference type="PANTHER" id="PTHR14107:SF16">
    <property type="entry name" value="AT02583P"/>
    <property type="match status" value="1"/>
</dbReference>
<dbReference type="SUPFAM" id="SSF50978">
    <property type="entry name" value="WD40 repeat-like"/>
    <property type="match status" value="1"/>
</dbReference>
<evidence type="ECO:0000256" key="3">
    <source>
        <dbReference type="PROSITE-ProRule" id="PRU00221"/>
    </source>
</evidence>
<evidence type="ECO:0000256" key="1">
    <source>
        <dbReference type="ARBA" id="ARBA00022574"/>
    </source>
</evidence>
<feature type="repeat" description="WD" evidence="3">
    <location>
        <begin position="262"/>
        <end position="303"/>
    </location>
</feature>
<dbReference type="EMBL" id="HAAD01002314">
    <property type="protein sequence ID" value="CDG68546.1"/>
    <property type="molecule type" value="mRNA"/>
</dbReference>
<dbReference type="AlphaFoldDB" id="T2M917"/>
<protein>
    <submittedName>
        <fullName evidence="4">WD repeat-containing protein 20</fullName>
    </submittedName>
</protein>
<proteinExistence type="evidence at transcript level"/>
<dbReference type="SMART" id="SM00320">
    <property type="entry name" value="WD40"/>
    <property type="match status" value="5"/>
</dbReference>
<dbReference type="OMA" id="KVAFDPY"/>
<dbReference type="PROSITE" id="PS50294">
    <property type="entry name" value="WD_REPEATS_REGION"/>
    <property type="match status" value="1"/>
</dbReference>
<dbReference type="InterPro" id="IPR051362">
    <property type="entry name" value="WD_repeat_creC_regulators"/>
</dbReference>
<gene>
    <name evidence="4" type="primary">WDR20</name>
</gene>
<dbReference type="InterPro" id="IPR015943">
    <property type="entry name" value="WD40/YVTN_repeat-like_dom_sf"/>
</dbReference>
<dbReference type="InterPro" id="IPR001680">
    <property type="entry name" value="WD40_rpt"/>
</dbReference>
<name>T2M917_HYDVU</name>